<dbReference type="InterPro" id="IPR056818">
    <property type="entry name" value="GlmU/GlgC-like_hexapep"/>
</dbReference>
<dbReference type="Pfam" id="PF24894">
    <property type="entry name" value="Hexapep_GlmU"/>
    <property type="match status" value="1"/>
</dbReference>
<name>A0A378MYA8_MANHA</name>
<dbReference type="AlphaFoldDB" id="A0A378MYA8"/>
<evidence type="ECO:0000259" key="1">
    <source>
        <dbReference type="Pfam" id="PF24894"/>
    </source>
</evidence>
<proteinExistence type="predicted"/>
<dbReference type="Proteomes" id="UP000254802">
    <property type="component" value="Unassembled WGS sequence"/>
</dbReference>
<dbReference type="InterPro" id="IPR011004">
    <property type="entry name" value="Trimer_LpxA-like_sf"/>
</dbReference>
<protein>
    <submittedName>
        <fullName evidence="2">Glucose-1-phosphate adenylyltransferase</fullName>
        <ecNumber evidence="2">2.7.7.27</ecNumber>
    </submittedName>
</protein>
<evidence type="ECO:0000313" key="3">
    <source>
        <dbReference type="Proteomes" id="UP000254802"/>
    </source>
</evidence>
<evidence type="ECO:0000313" key="2">
    <source>
        <dbReference type="EMBL" id="STY61192.1"/>
    </source>
</evidence>
<accession>A0A378MYA8</accession>
<dbReference type="EC" id="2.7.7.27" evidence="2"/>
<sequence length="81" mass="9124">MIEHTVILPQVTIGKNCVIKRAVIDRHCVIPDGLEIGVNAEEDAKRFRVSKMAIVLVTQSMLDKLAGKKLIRILNIQFSKR</sequence>
<dbReference type="Gene3D" id="2.160.10.10">
    <property type="entry name" value="Hexapeptide repeat proteins"/>
    <property type="match status" value="1"/>
</dbReference>
<dbReference type="GO" id="GO:0008878">
    <property type="term" value="F:glucose-1-phosphate adenylyltransferase activity"/>
    <property type="evidence" value="ECO:0007669"/>
    <property type="project" value="UniProtKB-EC"/>
</dbReference>
<dbReference type="SUPFAM" id="SSF51161">
    <property type="entry name" value="Trimeric LpxA-like enzymes"/>
    <property type="match status" value="1"/>
</dbReference>
<dbReference type="EMBL" id="UGPN01000002">
    <property type="protein sequence ID" value="STY61192.1"/>
    <property type="molecule type" value="Genomic_DNA"/>
</dbReference>
<organism evidence="2 3">
    <name type="scientific">Mannheimia haemolytica</name>
    <name type="common">Pasteurella haemolytica</name>
    <dbReference type="NCBI Taxonomy" id="75985"/>
    <lineage>
        <taxon>Bacteria</taxon>
        <taxon>Pseudomonadati</taxon>
        <taxon>Pseudomonadota</taxon>
        <taxon>Gammaproteobacteria</taxon>
        <taxon>Pasteurellales</taxon>
        <taxon>Pasteurellaceae</taxon>
        <taxon>Mannheimia</taxon>
    </lineage>
</organism>
<keyword evidence="2" id="KW-0808">Transferase</keyword>
<reference evidence="2 3" key="1">
    <citation type="submission" date="2018-06" db="EMBL/GenBank/DDBJ databases">
        <authorList>
            <consortium name="Pathogen Informatics"/>
            <person name="Doyle S."/>
        </authorList>
    </citation>
    <scope>NUCLEOTIDE SEQUENCE [LARGE SCALE GENOMIC DNA]</scope>
    <source>
        <strain evidence="2 3">NCTC10638</strain>
    </source>
</reference>
<feature type="domain" description="Glucose-1-phosphate adenylyltransferase/Bifunctional protein GlmU-like C-terminal hexapeptide" evidence="1">
    <location>
        <begin position="2"/>
        <end position="57"/>
    </location>
</feature>
<keyword evidence="2" id="KW-0548">Nucleotidyltransferase</keyword>
<gene>
    <name evidence="2" type="primary">glgC_3</name>
    <name evidence="2" type="ORF">NCTC10638_02400</name>
</gene>